<feature type="chain" id="PRO_5005492957" evidence="1">
    <location>
        <begin position="23"/>
        <end position="127"/>
    </location>
</feature>
<evidence type="ECO:0000256" key="1">
    <source>
        <dbReference type="SAM" id="SignalP"/>
    </source>
</evidence>
<keyword evidence="3" id="KW-1185">Reference proteome</keyword>
<accession>A0A0K2ZSQ1</accession>
<evidence type="ECO:0000313" key="2">
    <source>
        <dbReference type="EMBL" id="CTP88017.1"/>
    </source>
</evidence>
<dbReference type="Proteomes" id="UP000046187">
    <property type="component" value="Unassembled WGS sequence"/>
</dbReference>
<dbReference type="AlphaFoldDB" id="A0A0K2ZSQ1"/>
<protein>
    <submittedName>
        <fullName evidence="2">Putative secreted protein</fullName>
    </submittedName>
</protein>
<name>A0A0K2ZSQ1_9XANT</name>
<proteinExistence type="predicted"/>
<reference evidence="3" key="1">
    <citation type="submission" date="2015-07" db="EMBL/GenBank/DDBJ databases">
        <authorList>
            <person name="Wibberg D."/>
        </authorList>
    </citation>
    <scope>NUCLEOTIDE SEQUENCE [LARGE SCALE GENOMIC DNA]</scope>
</reference>
<sequence length="127" mass="13423">MPPLPTACLAIALLAAAATAHAQDASRTHYVMLVNRAHDSVTKLSVAEPGSGAFRDVAVDPLRGGGDSATVGVHGAGCRYDLRFAFDDGRTLVYQDLDVCHYGLVRIRALPRKGVDAATQFTVSMAR</sequence>
<organism evidence="2 3">
    <name type="scientific">Xanthomonas graminis pv. arrhenatheri LMG 727</name>
    <dbReference type="NCBI Taxonomy" id="1195923"/>
    <lineage>
        <taxon>Bacteria</taxon>
        <taxon>Pseudomonadati</taxon>
        <taxon>Pseudomonadota</taxon>
        <taxon>Gammaproteobacteria</taxon>
        <taxon>Lysobacterales</taxon>
        <taxon>Lysobacteraceae</taxon>
        <taxon>Xanthomonas</taxon>
        <taxon>Xanthomonas translucens group</taxon>
        <taxon>Xanthomonas graminis</taxon>
    </lineage>
</organism>
<dbReference type="EMBL" id="CXOI01000035">
    <property type="protein sequence ID" value="CTP88017.1"/>
    <property type="molecule type" value="Genomic_DNA"/>
</dbReference>
<keyword evidence="1" id="KW-0732">Signal</keyword>
<feature type="signal peptide" evidence="1">
    <location>
        <begin position="1"/>
        <end position="22"/>
    </location>
</feature>
<gene>
    <name evidence="2" type="ORF">XTALMG727_2230</name>
</gene>
<evidence type="ECO:0000313" key="3">
    <source>
        <dbReference type="Proteomes" id="UP000046187"/>
    </source>
</evidence>
<dbReference type="RefSeq" id="WP_144423794.1">
    <property type="nucleotide sequence ID" value="NZ_CXOI01000035.1"/>
</dbReference>